<evidence type="ECO:0000256" key="1">
    <source>
        <dbReference type="SAM" id="MobiDB-lite"/>
    </source>
</evidence>
<dbReference type="eggNOG" id="ENOG502REEQ">
    <property type="taxonomic scope" value="Eukaryota"/>
</dbReference>
<feature type="region of interest" description="Disordered" evidence="1">
    <location>
        <begin position="32"/>
        <end position="53"/>
    </location>
</feature>
<organism evidence="3">
    <name type="scientific">Entamoeba dispar (strain ATCC PRA-260 / SAW760)</name>
    <dbReference type="NCBI Taxonomy" id="370354"/>
    <lineage>
        <taxon>Eukaryota</taxon>
        <taxon>Amoebozoa</taxon>
        <taxon>Evosea</taxon>
        <taxon>Archamoebae</taxon>
        <taxon>Mastigamoebida</taxon>
        <taxon>Entamoebidae</taxon>
        <taxon>Entamoeba</taxon>
    </lineage>
</organism>
<dbReference type="AlphaFoldDB" id="B0EQK8"/>
<reference evidence="3" key="1">
    <citation type="submission" date="2007-12" db="EMBL/GenBank/DDBJ databases">
        <title>Annotation of Entamoeba dispar SAW760.</title>
        <authorList>
            <person name="Lorenzi H."/>
            <person name="Inman J."/>
            <person name="Schobel S."/>
            <person name="Amedeo P."/>
            <person name="Caler E."/>
        </authorList>
    </citation>
    <scope>NUCLEOTIDE SEQUENCE [LARGE SCALE GENOMIC DNA]</scope>
    <source>
        <strain evidence="3">ATCC PRA-260 / SAW760</strain>
    </source>
</reference>
<keyword evidence="3" id="KW-1185">Reference proteome</keyword>
<dbReference type="KEGG" id="edi:EDI_230540"/>
<dbReference type="EMBL" id="DS550386">
    <property type="protein sequence ID" value="EDR23207.1"/>
    <property type="molecule type" value="Genomic_DNA"/>
</dbReference>
<proteinExistence type="predicted"/>
<evidence type="ECO:0000313" key="3">
    <source>
        <dbReference type="Proteomes" id="UP000008076"/>
    </source>
</evidence>
<gene>
    <name evidence="2" type="ORF">EDI_230540</name>
</gene>
<dbReference type="RefSeq" id="XP_001740397.1">
    <property type="nucleotide sequence ID" value="XM_001740345.1"/>
</dbReference>
<dbReference type="GeneID" id="5885566"/>
<evidence type="ECO:0000313" key="2">
    <source>
        <dbReference type="EMBL" id="EDR23207.1"/>
    </source>
</evidence>
<sequence>MRPSMYRLPSSYLNMDVRTKNERPVTLFNQKKTKQPSISLPRNSIVDTPLNNGLRQPQLRRTSVFISTPLTTLSDGSSQMSTQRSIIIKNAPLSEMGKIIEEAKKSGKIEAVNQTNNGDIKIVYSSVNDAHKMISNGLMSANGKQYLVNGINQFGEEYGCGDVLQQLVIQPRKTFWDYLLHLVGLK</sequence>
<dbReference type="OMA" id="FHVNGIN"/>
<name>B0EQK8_ENTDS</name>
<dbReference type="Proteomes" id="UP000008076">
    <property type="component" value="Unassembled WGS sequence"/>
</dbReference>
<accession>B0EQK8</accession>
<dbReference type="VEuPathDB" id="AmoebaDB:EDI_230540"/>
<protein>
    <submittedName>
        <fullName evidence="2">Uncharacterized protein</fullName>
    </submittedName>
</protein>
<dbReference type="OrthoDB" id="25684at2759"/>